<dbReference type="AlphaFoldDB" id="A0A5C5X0W9"/>
<sequence>MEGRGVVLKIRDNRIVYSIPHGELSHDEAEFLTRSREEVTSIVSVRCRPHLACIAPVVDKPAPGRQGWIRSECEACGSFLGYRPVKP</sequence>
<evidence type="ECO:0000313" key="1">
    <source>
        <dbReference type="EMBL" id="TWT56508.1"/>
    </source>
</evidence>
<proteinExistence type="predicted"/>
<name>A0A5C5X0W9_9BACT</name>
<keyword evidence="2" id="KW-1185">Reference proteome</keyword>
<organism evidence="1 2">
    <name type="scientific">Allorhodopirellula solitaria</name>
    <dbReference type="NCBI Taxonomy" id="2527987"/>
    <lineage>
        <taxon>Bacteria</taxon>
        <taxon>Pseudomonadati</taxon>
        <taxon>Planctomycetota</taxon>
        <taxon>Planctomycetia</taxon>
        <taxon>Pirellulales</taxon>
        <taxon>Pirellulaceae</taxon>
        <taxon>Allorhodopirellula</taxon>
    </lineage>
</organism>
<reference evidence="1 2" key="1">
    <citation type="submission" date="2019-02" db="EMBL/GenBank/DDBJ databases">
        <title>Deep-cultivation of Planctomycetes and their phenomic and genomic characterization uncovers novel biology.</title>
        <authorList>
            <person name="Wiegand S."/>
            <person name="Jogler M."/>
            <person name="Boedeker C."/>
            <person name="Pinto D."/>
            <person name="Vollmers J."/>
            <person name="Rivas-Marin E."/>
            <person name="Kohn T."/>
            <person name="Peeters S.H."/>
            <person name="Heuer A."/>
            <person name="Rast P."/>
            <person name="Oberbeckmann S."/>
            <person name="Bunk B."/>
            <person name="Jeske O."/>
            <person name="Meyerdierks A."/>
            <person name="Storesund J.E."/>
            <person name="Kallscheuer N."/>
            <person name="Luecker S."/>
            <person name="Lage O.M."/>
            <person name="Pohl T."/>
            <person name="Merkel B.J."/>
            <person name="Hornburger P."/>
            <person name="Mueller R.-W."/>
            <person name="Bruemmer F."/>
            <person name="Labrenz M."/>
            <person name="Spormann A.M."/>
            <person name="Op Den Camp H."/>
            <person name="Overmann J."/>
            <person name="Amann R."/>
            <person name="Jetten M.S.M."/>
            <person name="Mascher T."/>
            <person name="Medema M.H."/>
            <person name="Devos D.P."/>
            <person name="Kaster A.-K."/>
            <person name="Ovreas L."/>
            <person name="Rohde M."/>
            <person name="Galperin M.Y."/>
            <person name="Jogler C."/>
        </authorList>
    </citation>
    <scope>NUCLEOTIDE SEQUENCE [LARGE SCALE GENOMIC DNA]</scope>
    <source>
        <strain evidence="1 2">CA85</strain>
    </source>
</reference>
<gene>
    <name evidence="1" type="ORF">CA85_40390</name>
</gene>
<comment type="caution">
    <text evidence="1">The sequence shown here is derived from an EMBL/GenBank/DDBJ whole genome shotgun (WGS) entry which is preliminary data.</text>
</comment>
<dbReference type="Proteomes" id="UP000318053">
    <property type="component" value="Unassembled WGS sequence"/>
</dbReference>
<evidence type="ECO:0008006" key="3">
    <source>
        <dbReference type="Google" id="ProtNLM"/>
    </source>
</evidence>
<accession>A0A5C5X0W9</accession>
<protein>
    <recommendedName>
        <fullName evidence="3">TubC N-terminal docking domain-containing protein</fullName>
    </recommendedName>
</protein>
<dbReference type="EMBL" id="SJPK01000012">
    <property type="protein sequence ID" value="TWT56508.1"/>
    <property type="molecule type" value="Genomic_DNA"/>
</dbReference>
<evidence type="ECO:0000313" key="2">
    <source>
        <dbReference type="Proteomes" id="UP000318053"/>
    </source>
</evidence>